<reference evidence="5 6" key="1">
    <citation type="submission" date="2017-04" db="EMBL/GenBank/DDBJ databases">
        <authorList>
            <person name="Afonso C.L."/>
            <person name="Miller P.J."/>
            <person name="Scott M.A."/>
            <person name="Spackman E."/>
            <person name="Goraichik I."/>
            <person name="Dimitrov K.M."/>
            <person name="Suarez D.L."/>
            <person name="Swayne D.E."/>
        </authorList>
    </citation>
    <scope>NUCLEOTIDE SEQUENCE [LARGE SCALE GENOMIC DNA]</scope>
    <source>
        <strain evidence="5 6">USBA 355</strain>
    </source>
</reference>
<comment type="catalytic activity">
    <reaction evidence="1">
        <text>AMP + H2O = D-ribose 5-phosphate + adenine</text>
        <dbReference type="Rhea" id="RHEA:20129"/>
        <dbReference type="ChEBI" id="CHEBI:15377"/>
        <dbReference type="ChEBI" id="CHEBI:16708"/>
        <dbReference type="ChEBI" id="CHEBI:78346"/>
        <dbReference type="ChEBI" id="CHEBI:456215"/>
        <dbReference type="EC" id="3.2.2.4"/>
    </reaction>
</comment>
<dbReference type="GO" id="GO:0005829">
    <property type="term" value="C:cytosol"/>
    <property type="evidence" value="ECO:0007669"/>
    <property type="project" value="TreeGrafter"/>
</dbReference>
<feature type="region of interest" description="Disordered" evidence="4">
    <location>
        <begin position="1"/>
        <end position="30"/>
    </location>
</feature>
<gene>
    <name evidence="5" type="ORF">SAMN05428998_11370</name>
</gene>
<dbReference type="Pfam" id="PF03641">
    <property type="entry name" value="Lysine_decarbox"/>
    <property type="match status" value="1"/>
</dbReference>
<name>A0A1Y6C619_9PROT</name>
<sequence>MAPERRRRPYPTARQGLREAERCEPTPQTLSPSYRLAFADQEFLLQEDMRPVRLQLELQKTETLLRQHGVLSTVVVFGSARIPDPETAQRRLAIWEALAREHPDSPRHREQVEIQRRLAGKACWYEVARRFGSLVSSLDETTEGERYVIMTGGGGGIMEAANRGASDAGAESIGLNIVLPQEQQPNGWITPALCFQFHYFALRKMHFLIRARALAIFPGGFGTLDELFDALTLAQCGKIDPLPILLFGAGYWKRVLDLDFLVEEGTIAAADRDLVRYVETAEEGVEAIRAFYREPPAEPAAGS</sequence>
<dbReference type="RefSeq" id="WP_085123747.1">
    <property type="nucleotide sequence ID" value="NZ_FWZX01000013.1"/>
</dbReference>
<dbReference type="Gene3D" id="3.40.50.450">
    <property type="match status" value="1"/>
</dbReference>
<dbReference type="SUPFAM" id="SSF102405">
    <property type="entry name" value="MCP/YpsA-like"/>
    <property type="match status" value="1"/>
</dbReference>
<evidence type="ECO:0000313" key="5">
    <source>
        <dbReference type="EMBL" id="SMF38786.1"/>
    </source>
</evidence>
<evidence type="ECO:0000313" key="6">
    <source>
        <dbReference type="Proteomes" id="UP000192917"/>
    </source>
</evidence>
<evidence type="ECO:0000256" key="3">
    <source>
        <dbReference type="ARBA" id="ARBA00031983"/>
    </source>
</evidence>
<evidence type="ECO:0000256" key="2">
    <source>
        <dbReference type="ARBA" id="ARBA00011985"/>
    </source>
</evidence>
<dbReference type="PANTHER" id="PTHR43393">
    <property type="entry name" value="CYTOKININ RIBOSIDE 5'-MONOPHOSPHATE PHOSPHORIBOHYDROLASE"/>
    <property type="match status" value="1"/>
</dbReference>
<dbReference type="InterPro" id="IPR031100">
    <property type="entry name" value="LOG_fam"/>
</dbReference>
<protein>
    <recommendedName>
        <fullName evidence="3">AMP nucleosidase</fullName>
        <ecNumber evidence="2">3.2.2.4</ecNumber>
    </recommendedName>
    <alternativeName>
        <fullName evidence="3">AMP nucleosidase</fullName>
    </alternativeName>
</protein>
<proteinExistence type="predicted"/>
<dbReference type="InterPro" id="IPR052341">
    <property type="entry name" value="LOG_family_nucleotidases"/>
</dbReference>
<dbReference type="GO" id="GO:0008714">
    <property type="term" value="F:AMP nucleosidase activity"/>
    <property type="evidence" value="ECO:0007669"/>
    <property type="project" value="UniProtKB-EC"/>
</dbReference>
<dbReference type="PANTHER" id="PTHR43393:SF3">
    <property type="entry name" value="LYSINE DECARBOXYLASE-LIKE PROTEIN"/>
    <property type="match status" value="1"/>
</dbReference>
<dbReference type="AlphaFoldDB" id="A0A1Y6C619"/>
<dbReference type="EC" id="3.2.2.4" evidence="2"/>
<evidence type="ECO:0000256" key="1">
    <source>
        <dbReference type="ARBA" id="ARBA00000274"/>
    </source>
</evidence>
<keyword evidence="6" id="KW-1185">Reference proteome</keyword>
<evidence type="ECO:0000256" key="4">
    <source>
        <dbReference type="SAM" id="MobiDB-lite"/>
    </source>
</evidence>
<dbReference type="Proteomes" id="UP000192917">
    <property type="component" value="Unassembled WGS sequence"/>
</dbReference>
<dbReference type="EMBL" id="FWZX01000013">
    <property type="protein sequence ID" value="SMF38786.1"/>
    <property type="molecule type" value="Genomic_DNA"/>
</dbReference>
<dbReference type="STRING" id="560819.SAMN05428998_11370"/>
<accession>A0A1Y6C619</accession>
<organism evidence="5 6">
    <name type="scientific">Tistlia consotensis USBA 355</name>
    <dbReference type="NCBI Taxonomy" id="560819"/>
    <lineage>
        <taxon>Bacteria</taxon>
        <taxon>Pseudomonadati</taxon>
        <taxon>Pseudomonadota</taxon>
        <taxon>Alphaproteobacteria</taxon>
        <taxon>Rhodospirillales</taxon>
        <taxon>Rhodovibrionaceae</taxon>
        <taxon>Tistlia</taxon>
    </lineage>
</organism>